<dbReference type="Pfam" id="PF00808">
    <property type="entry name" value="CBFD_NFYB_HMF"/>
    <property type="match status" value="1"/>
</dbReference>
<accession>A0A1J4MSI7</accession>
<dbReference type="AlphaFoldDB" id="A0A1J4MSI7"/>
<comment type="caution">
    <text evidence="2">The sequence shown here is derived from an EMBL/GenBank/DDBJ whole genome shotgun (WGS) entry which is preliminary data.</text>
</comment>
<protein>
    <recommendedName>
        <fullName evidence="1">Transcription factor CBF/NF-Y/archaeal histone domain-containing protein</fullName>
    </recommendedName>
</protein>
<evidence type="ECO:0000313" key="3">
    <source>
        <dbReference type="Proteomes" id="UP000186804"/>
    </source>
</evidence>
<reference evidence="2 3" key="1">
    <citation type="submission" date="2016-10" db="EMBL/GenBank/DDBJ databases">
        <title>Reductive evolution of mitochondrial metabolism and differential evolution of invasion-related proteins in Cryptosporidium.</title>
        <authorList>
            <person name="Liu S."/>
            <person name="Roellig D.M."/>
            <person name="Guo Y."/>
            <person name="Li N."/>
            <person name="Frace M.A."/>
            <person name="Tang K."/>
            <person name="Zhang L."/>
            <person name="Feng Y."/>
            <person name="Xiao L."/>
        </authorList>
    </citation>
    <scope>NUCLEOTIDE SEQUENCE [LARGE SCALE GENOMIC DNA]</scope>
    <source>
        <strain evidence="2">30847</strain>
    </source>
</reference>
<evidence type="ECO:0000313" key="2">
    <source>
        <dbReference type="EMBL" id="OII77194.1"/>
    </source>
</evidence>
<dbReference type="VEuPathDB" id="CryptoDB:cand_020320"/>
<dbReference type="GeneID" id="92366216"/>
<gene>
    <name evidence="2" type="ORF">cand_020320</name>
</gene>
<evidence type="ECO:0000259" key="1">
    <source>
        <dbReference type="Pfam" id="PF00808"/>
    </source>
</evidence>
<dbReference type="InterPro" id="IPR003958">
    <property type="entry name" value="CBFA_NFYB_domain"/>
</dbReference>
<dbReference type="OrthoDB" id="1707486at2759"/>
<dbReference type="RefSeq" id="XP_067069040.1">
    <property type="nucleotide sequence ID" value="XM_067212262.1"/>
</dbReference>
<dbReference type="InterPro" id="IPR009072">
    <property type="entry name" value="Histone-fold"/>
</dbReference>
<keyword evidence="3" id="KW-1185">Reference proteome</keyword>
<name>A0A1J4MSI7_9CRYT</name>
<sequence>MNESKFGELAKFLYPNSTISRIVKLSVGSNCRISRNALDMINRCSILFSIYIASMAVSESRDNKRAIVNYIFVNKVLETSGFHLRDILTPQSFLYLGDPEHLSIT</sequence>
<dbReference type="CDD" id="cd22928">
    <property type="entry name" value="HFD_POLE3_DPB4"/>
    <property type="match status" value="1"/>
</dbReference>
<dbReference type="GO" id="GO:0046982">
    <property type="term" value="F:protein heterodimerization activity"/>
    <property type="evidence" value="ECO:0007669"/>
    <property type="project" value="InterPro"/>
</dbReference>
<feature type="domain" description="Transcription factor CBF/NF-Y/archaeal histone" evidence="1">
    <location>
        <begin position="15"/>
        <end position="70"/>
    </location>
</feature>
<organism evidence="2 3">
    <name type="scientific">Cryptosporidium andersoni</name>
    <dbReference type="NCBI Taxonomy" id="117008"/>
    <lineage>
        <taxon>Eukaryota</taxon>
        <taxon>Sar</taxon>
        <taxon>Alveolata</taxon>
        <taxon>Apicomplexa</taxon>
        <taxon>Conoidasida</taxon>
        <taxon>Coccidia</taxon>
        <taxon>Eucoccidiorida</taxon>
        <taxon>Eimeriorina</taxon>
        <taxon>Cryptosporidiidae</taxon>
        <taxon>Cryptosporidium</taxon>
    </lineage>
</organism>
<dbReference type="Proteomes" id="UP000186804">
    <property type="component" value="Unassembled WGS sequence"/>
</dbReference>
<dbReference type="EMBL" id="LRBS01000044">
    <property type="protein sequence ID" value="OII77194.1"/>
    <property type="molecule type" value="Genomic_DNA"/>
</dbReference>
<dbReference type="SUPFAM" id="SSF47113">
    <property type="entry name" value="Histone-fold"/>
    <property type="match status" value="1"/>
</dbReference>
<dbReference type="Gene3D" id="1.10.20.10">
    <property type="entry name" value="Histone, subunit A"/>
    <property type="match status" value="1"/>
</dbReference>
<proteinExistence type="predicted"/>